<dbReference type="Proteomes" id="UP000762676">
    <property type="component" value="Unassembled WGS sequence"/>
</dbReference>
<name>A0AAV4G058_9GAST</name>
<keyword evidence="1" id="KW-0472">Membrane</keyword>
<dbReference type="AlphaFoldDB" id="A0AAV4G058"/>
<evidence type="ECO:0000313" key="3">
    <source>
        <dbReference type="Proteomes" id="UP000762676"/>
    </source>
</evidence>
<gene>
    <name evidence="2" type="ORF">ElyMa_002263000</name>
</gene>
<sequence>MQDGKKISNSGTNFAQHSLSNHSAQCAMLQRSAGASIQSHSHEENIIKRSLGAGHNIINEPHLSIMQLLLVLLYLAILWDILFILSSRYFSTWHQRRTELNKGGRRLQHYPAAAASRVVTHRNSAGKMTLDYLWRRIKAEARHLQRANNLHRTITQAMMETRLQARGQLERDRSLTKTKRLSLMTDPKIDMIRWAARISSDHDPRAK</sequence>
<feature type="transmembrane region" description="Helical" evidence="1">
    <location>
        <begin position="65"/>
        <end position="87"/>
    </location>
</feature>
<dbReference type="EMBL" id="BMAT01004698">
    <property type="protein sequence ID" value="GFR78466.1"/>
    <property type="molecule type" value="Genomic_DNA"/>
</dbReference>
<keyword evidence="1" id="KW-0812">Transmembrane</keyword>
<keyword evidence="1" id="KW-1133">Transmembrane helix</keyword>
<evidence type="ECO:0000313" key="2">
    <source>
        <dbReference type="EMBL" id="GFR78466.1"/>
    </source>
</evidence>
<organism evidence="2 3">
    <name type="scientific">Elysia marginata</name>
    <dbReference type="NCBI Taxonomy" id="1093978"/>
    <lineage>
        <taxon>Eukaryota</taxon>
        <taxon>Metazoa</taxon>
        <taxon>Spiralia</taxon>
        <taxon>Lophotrochozoa</taxon>
        <taxon>Mollusca</taxon>
        <taxon>Gastropoda</taxon>
        <taxon>Heterobranchia</taxon>
        <taxon>Euthyneura</taxon>
        <taxon>Panpulmonata</taxon>
        <taxon>Sacoglossa</taxon>
        <taxon>Placobranchoidea</taxon>
        <taxon>Plakobranchidae</taxon>
        <taxon>Elysia</taxon>
    </lineage>
</organism>
<comment type="caution">
    <text evidence="2">The sequence shown here is derived from an EMBL/GenBank/DDBJ whole genome shotgun (WGS) entry which is preliminary data.</text>
</comment>
<protein>
    <submittedName>
        <fullName evidence="2">Uncharacterized protein</fullName>
    </submittedName>
</protein>
<proteinExistence type="predicted"/>
<evidence type="ECO:0000256" key="1">
    <source>
        <dbReference type="SAM" id="Phobius"/>
    </source>
</evidence>
<accession>A0AAV4G058</accession>
<reference evidence="2 3" key="1">
    <citation type="journal article" date="2021" name="Elife">
        <title>Chloroplast acquisition without the gene transfer in kleptoplastic sea slugs, Plakobranchus ocellatus.</title>
        <authorList>
            <person name="Maeda T."/>
            <person name="Takahashi S."/>
            <person name="Yoshida T."/>
            <person name="Shimamura S."/>
            <person name="Takaki Y."/>
            <person name="Nagai Y."/>
            <person name="Toyoda A."/>
            <person name="Suzuki Y."/>
            <person name="Arimoto A."/>
            <person name="Ishii H."/>
            <person name="Satoh N."/>
            <person name="Nishiyama T."/>
            <person name="Hasebe M."/>
            <person name="Maruyama T."/>
            <person name="Minagawa J."/>
            <person name="Obokata J."/>
            <person name="Shigenobu S."/>
        </authorList>
    </citation>
    <scope>NUCLEOTIDE SEQUENCE [LARGE SCALE GENOMIC DNA]</scope>
</reference>
<keyword evidence="3" id="KW-1185">Reference proteome</keyword>